<gene>
    <name evidence="1" type="ORF">FHS92_002356</name>
</gene>
<accession>A0A841J8X3</accession>
<dbReference type="EMBL" id="JACIJP010000003">
    <property type="protein sequence ID" value="MBB6124611.1"/>
    <property type="molecule type" value="Genomic_DNA"/>
</dbReference>
<dbReference type="AlphaFoldDB" id="A0A841J8X3"/>
<evidence type="ECO:0000313" key="1">
    <source>
        <dbReference type="EMBL" id="MBB6124611.1"/>
    </source>
</evidence>
<evidence type="ECO:0000313" key="2">
    <source>
        <dbReference type="Proteomes" id="UP000552700"/>
    </source>
</evidence>
<sequence length="29" mass="3443">MEPYVLDLDAYPEVSTWFCIGFQITHFYG</sequence>
<reference evidence="1 2" key="1">
    <citation type="submission" date="2020-08" db="EMBL/GenBank/DDBJ databases">
        <title>Genomic Encyclopedia of Type Strains, Phase IV (KMG-IV): sequencing the most valuable type-strain genomes for metagenomic binning, comparative biology and taxonomic classification.</title>
        <authorList>
            <person name="Goeker M."/>
        </authorList>
    </citation>
    <scope>NUCLEOTIDE SEQUENCE [LARGE SCALE GENOMIC DNA]</scope>
    <source>
        <strain evidence="1 2">DSM 102255</strain>
    </source>
</reference>
<organism evidence="1 2">
    <name type="scientific">Sphingobium subterraneum</name>
    <dbReference type="NCBI Taxonomy" id="627688"/>
    <lineage>
        <taxon>Bacteria</taxon>
        <taxon>Pseudomonadati</taxon>
        <taxon>Pseudomonadota</taxon>
        <taxon>Alphaproteobacteria</taxon>
        <taxon>Sphingomonadales</taxon>
        <taxon>Sphingomonadaceae</taxon>
        <taxon>Sphingobium</taxon>
    </lineage>
</organism>
<comment type="caution">
    <text evidence="1">The sequence shown here is derived from an EMBL/GenBank/DDBJ whole genome shotgun (WGS) entry which is preliminary data.</text>
</comment>
<dbReference type="Proteomes" id="UP000552700">
    <property type="component" value="Unassembled WGS sequence"/>
</dbReference>
<protein>
    <submittedName>
        <fullName evidence="1">Uncharacterized protein</fullName>
    </submittedName>
</protein>
<name>A0A841J8X3_9SPHN</name>
<keyword evidence="2" id="KW-1185">Reference proteome</keyword>
<proteinExistence type="predicted"/>